<evidence type="ECO:0000256" key="2">
    <source>
        <dbReference type="ARBA" id="ARBA00022722"/>
    </source>
</evidence>
<sequence length="421" mass="44975">MFGCQKYSTKVFVEILFEQVGHLIPDQTTAKSTQFMGFTRNKTRHFPTKKKTKSPMLAPALVVAAAAVSSVSAWGSLGHSTTGEIAQRHLNGNAKAMVAALLMPEFNRSLGGKTPNWADSWRTGHPETAPWHYVNYIREDGTDSPQTCGYIPAPSTCTGTGCVLTAITNQTAILLNSKCSISNESTLAVQYLTHFLGDITQPLHNCLRDVGGNKAELVYNSKKSNFHSIHDTAIPEQYAAEVGINATDYSAFATHIISKYGALKDNATSSRFVDLRTLRDGYLSAAVEMSIEGNLYLCEKSLFWTLYDANPKQDFNGAYYQATKDVLNGQIAKSGFRIAAWLNAIADECAASVDSSSTSSSSSSSAASATATESGAGVPVVYSAAKASATYVAPGNKNLYASSAKSVVASGVVALISIFLF</sequence>
<keyword evidence="5" id="KW-0378">Hydrolase</keyword>
<dbReference type="GO" id="GO:0003676">
    <property type="term" value="F:nucleic acid binding"/>
    <property type="evidence" value="ECO:0007669"/>
    <property type="project" value="InterPro"/>
</dbReference>
<evidence type="ECO:0000256" key="6">
    <source>
        <dbReference type="ARBA" id="ARBA00023157"/>
    </source>
</evidence>
<proteinExistence type="inferred from homology"/>
<dbReference type="Pfam" id="PF02265">
    <property type="entry name" value="S1-P1_nuclease"/>
    <property type="match status" value="1"/>
</dbReference>
<keyword evidence="7" id="KW-0325">Glycoprotein</keyword>
<dbReference type="Gene3D" id="1.10.575.10">
    <property type="entry name" value="P1 Nuclease"/>
    <property type="match status" value="1"/>
</dbReference>
<dbReference type="GO" id="GO:0046872">
    <property type="term" value="F:metal ion binding"/>
    <property type="evidence" value="ECO:0007669"/>
    <property type="project" value="UniProtKB-KW"/>
</dbReference>
<evidence type="ECO:0000256" key="7">
    <source>
        <dbReference type="ARBA" id="ARBA00023180"/>
    </source>
</evidence>
<evidence type="ECO:0000313" key="9">
    <source>
        <dbReference type="Proteomes" id="UP000320333"/>
    </source>
</evidence>
<dbReference type="SUPFAM" id="SSF48537">
    <property type="entry name" value="Phospholipase C/P1 nuclease"/>
    <property type="match status" value="1"/>
</dbReference>
<dbReference type="STRING" id="246404.A0A507FE62"/>
<organism evidence="8 9">
    <name type="scientific">Chytriomyces confervae</name>
    <dbReference type="NCBI Taxonomy" id="246404"/>
    <lineage>
        <taxon>Eukaryota</taxon>
        <taxon>Fungi</taxon>
        <taxon>Fungi incertae sedis</taxon>
        <taxon>Chytridiomycota</taxon>
        <taxon>Chytridiomycota incertae sedis</taxon>
        <taxon>Chytridiomycetes</taxon>
        <taxon>Chytridiales</taxon>
        <taxon>Chytriomycetaceae</taxon>
        <taxon>Chytriomyces</taxon>
    </lineage>
</organism>
<keyword evidence="6" id="KW-1015">Disulfide bond</keyword>
<gene>
    <name evidence="8" type="ORF">CcCBS67573_g05163</name>
</gene>
<dbReference type="PANTHER" id="PTHR33146">
    <property type="entry name" value="ENDONUCLEASE 4"/>
    <property type="match status" value="1"/>
</dbReference>
<evidence type="ECO:0000256" key="5">
    <source>
        <dbReference type="ARBA" id="ARBA00022801"/>
    </source>
</evidence>
<comment type="caution">
    <text evidence="8">The sequence shown here is derived from an EMBL/GenBank/DDBJ whole genome shotgun (WGS) entry which is preliminary data.</text>
</comment>
<keyword evidence="4" id="KW-0255">Endonuclease</keyword>
<evidence type="ECO:0000256" key="1">
    <source>
        <dbReference type="ARBA" id="ARBA00009547"/>
    </source>
</evidence>
<reference evidence="8 9" key="1">
    <citation type="journal article" date="2019" name="Sci. Rep.">
        <title>Comparative genomics of chytrid fungi reveal insights into the obligate biotrophic and pathogenic lifestyle of Synchytrium endobioticum.</title>
        <authorList>
            <person name="van de Vossenberg B.T.L.H."/>
            <person name="Warris S."/>
            <person name="Nguyen H.D.T."/>
            <person name="van Gent-Pelzer M.P.E."/>
            <person name="Joly D.L."/>
            <person name="van de Geest H.C."/>
            <person name="Bonants P.J.M."/>
            <person name="Smith D.S."/>
            <person name="Levesque C.A."/>
            <person name="van der Lee T.A.J."/>
        </authorList>
    </citation>
    <scope>NUCLEOTIDE SEQUENCE [LARGE SCALE GENOMIC DNA]</scope>
    <source>
        <strain evidence="8 9">CBS 675.73</strain>
    </source>
</reference>
<dbReference type="CDD" id="cd11010">
    <property type="entry name" value="S1-P1_nuclease"/>
    <property type="match status" value="1"/>
</dbReference>
<dbReference type="EMBL" id="QEAP01000177">
    <property type="protein sequence ID" value="TPX73576.1"/>
    <property type="molecule type" value="Genomic_DNA"/>
</dbReference>
<protein>
    <submittedName>
        <fullName evidence="8">Uncharacterized protein</fullName>
    </submittedName>
</protein>
<keyword evidence="3" id="KW-0479">Metal-binding</keyword>
<dbReference type="InterPro" id="IPR008947">
    <property type="entry name" value="PLipase_C/P1_nuclease_dom_sf"/>
</dbReference>
<accession>A0A507FE62</accession>
<keyword evidence="2" id="KW-0540">Nuclease</keyword>
<dbReference type="GO" id="GO:0016788">
    <property type="term" value="F:hydrolase activity, acting on ester bonds"/>
    <property type="evidence" value="ECO:0007669"/>
    <property type="project" value="InterPro"/>
</dbReference>
<dbReference type="GO" id="GO:0006308">
    <property type="term" value="P:DNA catabolic process"/>
    <property type="evidence" value="ECO:0007669"/>
    <property type="project" value="InterPro"/>
</dbReference>
<evidence type="ECO:0000256" key="4">
    <source>
        <dbReference type="ARBA" id="ARBA00022759"/>
    </source>
</evidence>
<comment type="similarity">
    <text evidence="1">Belongs to the nuclease type I family.</text>
</comment>
<dbReference type="PANTHER" id="PTHR33146:SF26">
    <property type="entry name" value="ENDONUCLEASE 4"/>
    <property type="match status" value="1"/>
</dbReference>
<dbReference type="AlphaFoldDB" id="A0A507FE62"/>
<evidence type="ECO:0000256" key="3">
    <source>
        <dbReference type="ARBA" id="ARBA00022723"/>
    </source>
</evidence>
<keyword evidence="9" id="KW-1185">Reference proteome</keyword>
<dbReference type="OrthoDB" id="441446at2759"/>
<name>A0A507FE62_9FUNG</name>
<dbReference type="InterPro" id="IPR003154">
    <property type="entry name" value="S1/P1nuclease"/>
</dbReference>
<evidence type="ECO:0000313" key="8">
    <source>
        <dbReference type="EMBL" id="TPX73576.1"/>
    </source>
</evidence>
<dbReference type="GO" id="GO:0004519">
    <property type="term" value="F:endonuclease activity"/>
    <property type="evidence" value="ECO:0007669"/>
    <property type="project" value="UniProtKB-KW"/>
</dbReference>
<dbReference type="Proteomes" id="UP000320333">
    <property type="component" value="Unassembled WGS sequence"/>
</dbReference>